<dbReference type="SUPFAM" id="SSF103481">
    <property type="entry name" value="Multidrug resistance efflux transporter EmrE"/>
    <property type="match status" value="1"/>
</dbReference>
<feature type="transmembrane region" description="Helical" evidence="7">
    <location>
        <begin position="137"/>
        <end position="157"/>
    </location>
</feature>
<evidence type="ECO:0000256" key="4">
    <source>
        <dbReference type="ARBA" id="ARBA00022692"/>
    </source>
</evidence>
<dbReference type="PANTHER" id="PTHR10231">
    <property type="entry name" value="NUCLEOTIDE-SUGAR TRANSMEMBRANE TRANSPORTER"/>
    <property type="match status" value="1"/>
</dbReference>
<keyword evidence="6 7" id="KW-0472">Membrane</keyword>
<proteinExistence type="inferred from homology"/>
<comment type="similarity">
    <text evidence="2">Belongs to the nucleotide-sugar transporter family. SLC35A subfamily.</text>
</comment>
<dbReference type="WBParaSite" id="TCLT_0000955201-mRNA-1">
    <property type="protein sequence ID" value="TCLT_0000955201-mRNA-1"/>
    <property type="gene ID" value="TCLT_0000955201"/>
</dbReference>
<keyword evidence="9" id="KW-1185">Reference proteome</keyword>
<reference evidence="10" key="1">
    <citation type="submission" date="2017-02" db="UniProtKB">
        <authorList>
            <consortium name="WormBaseParasite"/>
        </authorList>
    </citation>
    <scope>IDENTIFICATION</scope>
</reference>
<evidence type="ECO:0000313" key="8">
    <source>
        <dbReference type="EMBL" id="VDN07177.1"/>
    </source>
</evidence>
<dbReference type="GO" id="GO:0015165">
    <property type="term" value="F:pyrimidine nucleotide-sugar transmembrane transporter activity"/>
    <property type="evidence" value="ECO:0007669"/>
    <property type="project" value="InterPro"/>
</dbReference>
<dbReference type="InterPro" id="IPR007271">
    <property type="entry name" value="Nuc_sug_transpt"/>
</dbReference>
<dbReference type="OMA" id="HLEATTF"/>
<keyword evidence="3" id="KW-0813">Transport</keyword>
<organism evidence="10">
    <name type="scientific">Thelazia callipaeda</name>
    <name type="common">Oriental eyeworm</name>
    <name type="synonym">Parasitic nematode</name>
    <dbReference type="NCBI Taxonomy" id="103827"/>
    <lineage>
        <taxon>Eukaryota</taxon>
        <taxon>Metazoa</taxon>
        <taxon>Ecdysozoa</taxon>
        <taxon>Nematoda</taxon>
        <taxon>Chromadorea</taxon>
        <taxon>Rhabditida</taxon>
        <taxon>Spirurina</taxon>
        <taxon>Spiruromorpha</taxon>
        <taxon>Thelazioidea</taxon>
        <taxon>Thelaziidae</taxon>
        <taxon>Thelazia</taxon>
    </lineage>
</organism>
<evidence type="ECO:0000313" key="10">
    <source>
        <dbReference type="WBParaSite" id="TCLT_0000955201-mRNA-1"/>
    </source>
</evidence>
<feature type="transmembrane region" description="Helical" evidence="7">
    <location>
        <begin position="102"/>
        <end position="125"/>
    </location>
</feature>
<keyword evidence="3" id="KW-0762">Sugar transport</keyword>
<evidence type="ECO:0000256" key="2">
    <source>
        <dbReference type="ARBA" id="ARBA00009976"/>
    </source>
</evidence>
<dbReference type="GO" id="GO:0000139">
    <property type="term" value="C:Golgi membrane"/>
    <property type="evidence" value="ECO:0007669"/>
    <property type="project" value="InterPro"/>
</dbReference>
<feature type="transmembrane region" description="Helical" evidence="7">
    <location>
        <begin position="70"/>
        <end position="90"/>
    </location>
</feature>
<evidence type="ECO:0000256" key="7">
    <source>
        <dbReference type="SAM" id="Phobius"/>
    </source>
</evidence>
<comment type="subcellular location">
    <subcellularLocation>
        <location evidence="1">Membrane</location>
        <topology evidence="1">Multi-pass membrane protein</topology>
    </subcellularLocation>
</comment>
<protein>
    <submittedName>
        <fullName evidence="10">UDP-sugar transporter protein SLC35A4 (Trinotate prediction)</fullName>
    </submittedName>
</protein>
<evidence type="ECO:0000256" key="6">
    <source>
        <dbReference type="ARBA" id="ARBA00023136"/>
    </source>
</evidence>
<dbReference type="NCBIfam" id="TIGR00803">
    <property type="entry name" value="nst"/>
    <property type="match status" value="1"/>
</dbReference>
<dbReference type="Pfam" id="PF04142">
    <property type="entry name" value="Nuc_sug_transp"/>
    <property type="match status" value="1"/>
</dbReference>
<evidence type="ECO:0000313" key="9">
    <source>
        <dbReference type="Proteomes" id="UP000276776"/>
    </source>
</evidence>
<keyword evidence="5 7" id="KW-1133">Transmembrane helix</keyword>
<dbReference type="EMBL" id="UYYF01004820">
    <property type="protein sequence ID" value="VDN07177.1"/>
    <property type="molecule type" value="Genomic_DNA"/>
</dbReference>
<evidence type="ECO:0000256" key="5">
    <source>
        <dbReference type="ARBA" id="ARBA00022989"/>
    </source>
</evidence>
<keyword evidence="4 7" id="KW-0812">Transmembrane</keyword>
<feature type="transmembrane region" description="Helical" evidence="7">
    <location>
        <begin position="213"/>
        <end position="230"/>
    </location>
</feature>
<feature type="transmembrane region" description="Helical" evidence="7">
    <location>
        <begin position="172"/>
        <end position="193"/>
    </location>
</feature>
<dbReference type="InterPro" id="IPR037185">
    <property type="entry name" value="EmrE-like"/>
</dbReference>
<feature type="transmembrane region" description="Helical" evidence="7">
    <location>
        <begin position="43"/>
        <end position="61"/>
    </location>
</feature>
<evidence type="ECO:0000256" key="1">
    <source>
        <dbReference type="ARBA" id="ARBA00004141"/>
    </source>
</evidence>
<dbReference type="Proteomes" id="UP000276776">
    <property type="component" value="Unassembled WGS sequence"/>
</dbReference>
<gene>
    <name evidence="8" type="ORF">TCLT_LOCUS9541</name>
</gene>
<sequence>SFFDCYNNVVKNYEETIKLFLPAAIYAVQNNLYFIALRYLEPMTYYVLRILLTALMLWIMLDRRFSWQQLFALMLLAFGVAIVEIQITTIHENSSSDQNSLLGFNIVLIICFTSAFAGVYMEKIFKQSSVSIWIQNIRLNICTLIIICPSICLYNYSDIVEGNMLRGFDYSVWLLILLSSAGGLLISFVIKYADSTTKIFVQVQYLTNTASKILYFCLTIILSIFIYYLYPFQNQGKEILRNS</sequence>
<dbReference type="STRING" id="103827.A0A0N5D8V8"/>
<name>A0A0N5D8V8_THECL</name>
<evidence type="ECO:0000256" key="3">
    <source>
        <dbReference type="ARBA" id="ARBA00022597"/>
    </source>
</evidence>
<dbReference type="AlphaFoldDB" id="A0A0N5D8V8"/>
<reference evidence="8 9" key="2">
    <citation type="submission" date="2018-11" db="EMBL/GenBank/DDBJ databases">
        <authorList>
            <consortium name="Pathogen Informatics"/>
        </authorList>
    </citation>
    <scope>NUCLEOTIDE SEQUENCE [LARGE SCALE GENOMIC DNA]</scope>
</reference>
<dbReference type="OrthoDB" id="408493at2759"/>
<accession>A0A0N5D8V8</accession>